<keyword evidence="2" id="KW-0699">rRNA-binding</keyword>
<protein>
    <submittedName>
        <fullName evidence="7">RNA-binding S4 domain-containing protein</fullName>
    </submittedName>
</protein>
<dbReference type="Pfam" id="PF01479">
    <property type="entry name" value="S4"/>
    <property type="match status" value="1"/>
</dbReference>
<evidence type="ECO:0000259" key="6">
    <source>
        <dbReference type="Pfam" id="PF01479"/>
    </source>
</evidence>
<dbReference type="CDD" id="cd00165">
    <property type="entry name" value="S4"/>
    <property type="match status" value="1"/>
</dbReference>
<comment type="caution">
    <text evidence="7">The sequence shown here is derived from an EMBL/GenBank/DDBJ whole genome shotgun (WGS) entry which is preliminary data.</text>
</comment>
<evidence type="ECO:0000256" key="1">
    <source>
        <dbReference type="ARBA" id="ARBA00022555"/>
    </source>
</evidence>
<dbReference type="InterPro" id="IPR002942">
    <property type="entry name" value="S4_RNA-bd"/>
</dbReference>
<dbReference type="Proteomes" id="UP000727857">
    <property type="component" value="Unassembled WGS sequence"/>
</dbReference>
<dbReference type="InterPro" id="IPR036986">
    <property type="entry name" value="S4_RNA-bd_sf"/>
</dbReference>
<name>A0A940DHH4_9FIRM</name>
<gene>
    <name evidence="7" type="ORF">IAB16_07100</name>
</gene>
<dbReference type="AlphaFoldDB" id="A0A940DHH4"/>
<sequence length="44" mass="5012">MRLDKFLKVSRIIKRRTVANEACDLERVSVNGKPAKPSKELKEG</sequence>
<feature type="domain" description="RNA-binding S4" evidence="6">
    <location>
        <begin position="1"/>
        <end position="44"/>
    </location>
</feature>
<dbReference type="GO" id="GO:0006412">
    <property type="term" value="P:translation"/>
    <property type="evidence" value="ECO:0007669"/>
    <property type="project" value="UniProtKB-KW"/>
</dbReference>
<accession>A0A940DHH4</accession>
<dbReference type="GO" id="GO:0019843">
    <property type="term" value="F:rRNA binding"/>
    <property type="evidence" value="ECO:0007669"/>
    <property type="project" value="UniProtKB-KW"/>
</dbReference>
<keyword evidence="1" id="KW-0820">tRNA-binding</keyword>
<keyword evidence="4" id="KW-0648">Protein biosynthesis</keyword>
<dbReference type="SUPFAM" id="SSF55174">
    <property type="entry name" value="Alpha-L RNA-binding motif"/>
    <property type="match status" value="1"/>
</dbReference>
<evidence type="ECO:0000313" key="7">
    <source>
        <dbReference type="EMBL" id="MBO8424771.1"/>
    </source>
</evidence>
<dbReference type="EMBL" id="JADINF010000179">
    <property type="protein sequence ID" value="MBO8424771.1"/>
    <property type="molecule type" value="Genomic_DNA"/>
</dbReference>
<reference evidence="7" key="2">
    <citation type="journal article" date="2021" name="PeerJ">
        <title>Extensive microbial diversity within the chicken gut microbiome revealed by metagenomics and culture.</title>
        <authorList>
            <person name="Gilroy R."/>
            <person name="Ravi A."/>
            <person name="Getino M."/>
            <person name="Pursley I."/>
            <person name="Horton D.L."/>
            <person name="Alikhan N.F."/>
            <person name="Baker D."/>
            <person name="Gharbi K."/>
            <person name="Hall N."/>
            <person name="Watson M."/>
            <person name="Adriaenssens E.M."/>
            <person name="Foster-Nyarko E."/>
            <person name="Jarju S."/>
            <person name="Secka A."/>
            <person name="Antonio M."/>
            <person name="Oren A."/>
            <person name="Chaudhuri R.R."/>
            <person name="La Ragione R."/>
            <person name="Hildebrand F."/>
            <person name="Pallen M.J."/>
        </authorList>
    </citation>
    <scope>NUCLEOTIDE SEQUENCE</scope>
    <source>
        <strain evidence="7">517</strain>
    </source>
</reference>
<evidence type="ECO:0000256" key="2">
    <source>
        <dbReference type="ARBA" id="ARBA00022730"/>
    </source>
</evidence>
<feature type="non-terminal residue" evidence="7">
    <location>
        <position position="44"/>
    </location>
</feature>
<proteinExistence type="predicted"/>
<organism evidence="7 8">
    <name type="scientific">Candidatus Stercoripulliclostridium pullicola</name>
    <dbReference type="NCBI Taxonomy" id="2840953"/>
    <lineage>
        <taxon>Bacteria</taxon>
        <taxon>Bacillati</taxon>
        <taxon>Bacillota</taxon>
        <taxon>Clostridia</taxon>
        <taxon>Eubacteriales</taxon>
        <taxon>Candidatus Stercoripulliclostridium</taxon>
    </lineage>
</organism>
<evidence type="ECO:0000256" key="4">
    <source>
        <dbReference type="ARBA" id="ARBA00022917"/>
    </source>
</evidence>
<evidence type="ECO:0000313" key="8">
    <source>
        <dbReference type="Proteomes" id="UP000727857"/>
    </source>
</evidence>
<dbReference type="InterPro" id="IPR025490">
    <property type="entry name" value="RqcP"/>
</dbReference>
<dbReference type="PROSITE" id="PS50889">
    <property type="entry name" value="S4"/>
    <property type="match status" value="1"/>
</dbReference>
<reference evidence="7" key="1">
    <citation type="submission" date="2020-10" db="EMBL/GenBank/DDBJ databases">
        <authorList>
            <person name="Gilroy R."/>
        </authorList>
    </citation>
    <scope>NUCLEOTIDE SEQUENCE</scope>
    <source>
        <strain evidence="7">517</strain>
    </source>
</reference>
<dbReference type="PIRSF" id="PIRSF038881">
    <property type="entry name" value="RNAbp_HP1423"/>
    <property type="match status" value="1"/>
</dbReference>
<keyword evidence="3 5" id="KW-0694">RNA-binding</keyword>
<evidence type="ECO:0000256" key="5">
    <source>
        <dbReference type="PROSITE-ProRule" id="PRU00182"/>
    </source>
</evidence>
<dbReference type="Gene3D" id="3.10.290.10">
    <property type="entry name" value="RNA-binding S4 domain"/>
    <property type="match status" value="1"/>
</dbReference>
<dbReference type="GO" id="GO:0000049">
    <property type="term" value="F:tRNA binding"/>
    <property type="evidence" value="ECO:0007669"/>
    <property type="project" value="UniProtKB-KW"/>
</dbReference>
<evidence type="ECO:0000256" key="3">
    <source>
        <dbReference type="ARBA" id="ARBA00022884"/>
    </source>
</evidence>